<evidence type="ECO:0000256" key="1">
    <source>
        <dbReference type="SAM" id="MobiDB-lite"/>
    </source>
</evidence>
<feature type="region of interest" description="Disordered" evidence="1">
    <location>
        <begin position="1"/>
        <end position="60"/>
    </location>
</feature>
<proteinExistence type="predicted"/>
<keyword evidence="3" id="KW-1185">Reference proteome</keyword>
<gene>
    <name evidence="2" type="ORF">E0Z10_g5087</name>
</gene>
<protein>
    <submittedName>
        <fullName evidence="2">Uncharacterized protein</fullName>
    </submittedName>
</protein>
<dbReference type="Proteomes" id="UP000297716">
    <property type="component" value="Unassembled WGS sequence"/>
</dbReference>
<comment type="caution">
    <text evidence="2">The sequence shown here is derived from an EMBL/GenBank/DDBJ whole genome shotgun (WGS) entry which is preliminary data.</text>
</comment>
<name>A0A4Z0YII3_9PEZI</name>
<feature type="compositionally biased region" description="Basic residues" evidence="1">
    <location>
        <begin position="24"/>
        <end position="56"/>
    </location>
</feature>
<dbReference type="AlphaFoldDB" id="A0A4Z0YII3"/>
<evidence type="ECO:0000313" key="2">
    <source>
        <dbReference type="EMBL" id="TGJ83704.1"/>
    </source>
</evidence>
<reference evidence="2 3" key="1">
    <citation type="submission" date="2019-03" db="EMBL/GenBank/DDBJ databases">
        <title>Draft genome sequence of Xylaria hypoxylon DSM 108379, a ubiquitous saprotrophic-parasitic fungi on hardwood.</title>
        <authorList>
            <person name="Buettner E."/>
            <person name="Leonhardt S."/>
            <person name="Gebauer A.M."/>
            <person name="Liers C."/>
            <person name="Hofrichter M."/>
            <person name="Kellner H."/>
        </authorList>
    </citation>
    <scope>NUCLEOTIDE SEQUENCE [LARGE SCALE GENOMIC DNA]</scope>
    <source>
        <strain evidence="2 3">DSM 108379</strain>
    </source>
</reference>
<sequence length="319" mass="37646">MPPTSPGQGDPPKNRNSQRDPRQYHRNHGKFARRHRNHRPYTRQPGNRHNHKHSFGVRRTPWPSTEALELGLHPRTFDEMHTERVYLLNVLQSRDRQALELLRRLPALDECINQQCHQRHQRQQDDQYQETNPKVKVRVNGVPVNEINNQEKRKEGEEEGRKLQNARRQRRWLRQQIEGTVDAEREILTRLSELHVEIQCRERWCQVERERAASEFGYDQTGFEYAPYQQSHWYQYPDWNSLLYPNMYPYQPYPDTNAGYPGYAPSSLHPVGLRHGFGGPGGHDEVPLVAAQQYPLAEAHGNWIDGMWRPESYQAGRGE</sequence>
<organism evidence="2 3">
    <name type="scientific">Xylaria hypoxylon</name>
    <dbReference type="NCBI Taxonomy" id="37992"/>
    <lineage>
        <taxon>Eukaryota</taxon>
        <taxon>Fungi</taxon>
        <taxon>Dikarya</taxon>
        <taxon>Ascomycota</taxon>
        <taxon>Pezizomycotina</taxon>
        <taxon>Sordariomycetes</taxon>
        <taxon>Xylariomycetidae</taxon>
        <taxon>Xylariales</taxon>
        <taxon>Xylariaceae</taxon>
        <taxon>Xylaria</taxon>
    </lineage>
</organism>
<dbReference type="OrthoDB" id="5226586at2759"/>
<accession>A0A4Z0YII3</accession>
<dbReference type="EMBL" id="SKBN01000086">
    <property type="protein sequence ID" value="TGJ83704.1"/>
    <property type="molecule type" value="Genomic_DNA"/>
</dbReference>
<evidence type="ECO:0000313" key="3">
    <source>
        <dbReference type="Proteomes" id="UP000297716"/>
    </source>
</evidence>
<dbReference type="STRING" id="37992.A0A4Z0YII3"/>